<proteinExistence type="predicted"/>
<evidence type="ECO:0000313" key="2">
    <source>
        <dbReference type="EMBL" id="MBW4546032.1"/>
    </source>
</evidence>
<feature type="chain" id="PRO_5037902164" description="Secreted protein" evidence="1">
    <location>
        <begin position="32"/>
        <end position="123"/>
    </location>
</feature>
<comment type="caution">
    <text evidence="2">The sequence shown here is derived from an EMBL/GenBank/DDBJ whole genome shotgun (WGS) entry which is preliminary data.</text>
</comment>
<dbReference type="EMBL" id="JAHHIF010000020">
    <property type="protein sequence ID" value="MBW4546032.1"/>
    <property type="molecule type" value="Genomic_DNA"/>
</dbReference>
<sequence>MNKKLVLALLSSPTIFGSMLSMLVTVNPVHAAEPLTSATDSPSCISNSPASRLTCARFSQTTQIASTGSITEAQVASFDSSSSEPPMLNFTEEESDAAVQLFGCDCIVCINAIRQMRGLAPVS</sequence>
<evidence type="ECO:0008006" key="4">
    <source>
        <dbReference type="Google" id="ProtNLM"/>
    </source>
</evidence>
<keyword evidence="1" id="KW-0732">Signal</keyword>
<reference evidence="2" key="2">
    <citation type="journal article" date="2022" name="Microbiol. Resour. Announc.">
        <title>Metagenome Sequencing to Explore Phylogenomics of Terrestrial Cyanobacteria.</title>
        <authorList>
            <person name="Ward R.D."/>
            <person name="Stajich J.E."/>
            <person name="Johansen J.R."/>
            <person name="Huntemann M."/>
            <person name="Clum A."/>
            <person name="Foster B."/>
            <person name="Foster B."/>
            <person name="Roux S."/>
            <person name="Palaniappan K."/>
            <person name="Varghese N."/>
            <person name="Mukherjee S."/>
            <person name="Reddy T.B.K."/>
            <person name="Daum C."/>
            <person name="Copeland A."/>
            <person name="Chen I.A."/>
            <person name="Ivanova N.N."/>
            <person name="Kyrpides N.C."/>
            <person name="Shapiro N."/>
            <person name="Eloe-Fadrosh E.A."/>
            <person name="Pietrasiak N."/>
        </authorList>
    </citation>
    <scope>NUCLEOTIDE SEQUENCE</scope>
    <source>
        <strain evidence="2">CPER-KK1</strain>
    </source>
</reference>
<name>A0A951PN46_9CYAN</name>
<feature type="signal peptide" evidence="1">
    <location>
        <begin position="1"/>
        <end position="31"/>
    </location>
</feature>
<organism evidence="2 3">
    <name type="scientific">Symplocastrum torsivum CPER-KK1</name>
    <dbReference type="NCBI Taxonomy" id="450513"/>
    <lineage>
        <taxon>Bacteria</taxon>
        <taxon>Bacillati</taxon>
        <taxon>Cyanobacteriota</taxon>
        <taxon>Cyanophyceae</taxon>
        <taxon>Oscillatoriophycideae</taxon>
        <taxon>Oscillatoriales</taxon>
        <taxon>Microcoleaceae</taxon>
        <taxon>Symplocastrum</taxon>
    </lineage>
</organism>
<dbReference type="AlphaFoldDB" id="A0A951PN46"/>
<protein>
    <recommendedName>
        <fullName evidence="4">Secreted protein</fullName>
    </recommendedName>
</protein>
<reference evidence="2" key="1">
    <citation type="submission" date="2021-05" db="EMBL/GenBank/DDBJ databases">
        <authorList>
            <person name="Pietrasiak N."/>
            <person name="Ward R."/>
            <person name="Stajich J.E."/>
            <person name="Kurbessoian T."/>
        </authorList>
    </citation>
    <scope>NUCLEOTIDE SEQUENCE</scope>
    <source>
        <strain evidence="2">CPER-KK1</strain>
    </source>
</reference>
<evidence type="ECO:0000256" key="1">
    <source>
        <dbReference type="SAM" id="SignalP"/>
    </source>
</evidence>
<accession>A0A951PN46</accession>
<dbReference type="Proteomes" id="UP000753908">
    <property type="component" value="Unassembled WGS sequence"/>
</dbReference>
<gene>
    <name evidence="2" type="ORF">KME25_16525</name>
</gene>
<evidence type="ECO:0000313" key="3">
    <source>
        <dbReference type="Proteomes" id="UP000753908"/>
    </source>
</evidence>